<dbReference type="AlphaFoldDB" id="A0A7R9IU74"/>
<name>A0A7R9IU74_9NEOP</name>
<reference evidence="1" key="1">
    <citation type="submission" date="2020-11" db="EMBL/GenBank/DDBJ databases">
        <authorList>
            <person name="Tran Van P."/>
        </authorList>
    </citation>
    <scope>NUCLEOTIDE SEQUENCE</scope>
</reference>
<dbReference type="EMBL" id="OE017297">
    <property type="protein sequence ID" value="CAD7464594.1"/>
    <property type="molecule type" value="Genomic_DNA"/>
</dbReference>
<accession>A0A7R9IU74</accession>
<organism evidence="1">
    <name type="scientific">Timema tahoe</name>
    <dbReference type="NCBI Taxonomy" id="61484"/>
    <lineage>
        <taxon>Eukaryota</taxon>
        <taxon>Metazoa</taxon>
        <taxon>Ecdysozoa</taxon>
        <taxon>Arthropoda</taxon>
        <taxon>Hexapoda</taxon>
        <taxon>Insecta</taxon>
        <taxon>Pterygota</taxon>
        <taxon>Neoptera</taxon>
        <taxon>Polyneoptera</taxon>
        <taxon>Phasmatodea</taxon>
        <taxon>Timematodea</taxon>
        <taxon>Timematoidea</taxon>
        <taxon>Timematidae</taxon>
        <taxon>Timema</taxon>
    </lineage>
</organism>
<evidence type="ECO:0000313" key="1">
    <source>
        <dbReference type="EMBL" id="CAD7464594.1"/>
    </source>
</evidence>
<sequence>MFQRSCLMFLLLSMFQRSYLTFLLLSMFQRPCIQGLQRRYPM</sequence>
<gene>
    <name evidence="1" type="ORF">TTEB3V08_LOCUS12471</name>
</gene>
<protein>
    <submittedName>
        <fullName evidence="1">Uncharacterized protein</fullName>
    </submittedName>
</protein>
<proteinExistence type="predicted"/>